<dbReference type="Gene3D" id="4.10.860.20">
    <property type="entry name" value="Rabenosyn, Rab binding domain"/>
    <property type="match status" value="1"/>
</dbReference>
<organism evidence="9 10">
    <name type="scientific">Inhella proteolytica</name>
    <dbReference type="NCBI Taxonomy" id="2795029"/>
    <lineage>
        <taxon>Bacteria</taxon>
        <taxon>Pseudomonadati</taxon>
        <taxon>Pseudomonadota</taxon>
        <taxon>Betaproteobacteria</taxon>
        <taxon>Burkholderiales</taxon>
        <taxon>Sphaerotilaceae</taxon>
        <taxon>Inhella</taxon>
    </lineage>
</organism>
<dbReference type="NCBIfam" id="NF003975">
    <property type="entry name" value="PRK05467.1-4"/>
    <property type="match status" value="1"/>
</dbReference>
<dbReference type="Pfam" id="PF18331">
    <property type="entry name" value="PKHD_C"/>
    <property type="match status" value="1"/>
</dbReference>
<dbReference type="NCBIfam" id="NF003974">
    <property type="entry name" value="PRK05467.1-3"/>
    <property type="match status" value="1"/>
</dbReference>
<accession>A0A931J8U4</accession>
<dbReference type="EMBL" id="JAEDAK010000012">
    <property type="protein sequence ID" value="MBH9578497.1"/>
    <property type="molecule type" value="Genomic_DNA"/>
</dbReference>
<dbReference type="Proteomes" id="UP000613266">
    <property type="component" value="Unassembled WGS sequence"/>
</dbReference>
<feature type="binding site" evidence="7">
    <location>
        <position position="99"/>
    </location>
    <ligand>
        <name>Fe cation</name>
        <dbReference type="ChEBI" id="CHEBI:24875"/>
    </ligand>
</feature>
<evidence type="ECO:0000256" key="4">
    <source>
        <dbReference type="ARBA" id="ARBA00022964"/>
    </source>
</evidence>
<dbReference type="GO" id="GO:0005506">
    <property type="term" value="F:iron ion binding"/>
    <property type="evidence" value="ECO:0007669"/>
    <property type="project" value="UniProtKB-UniRule"/>
</dbReference>
<keyword evidence="3 7" id="KW-0847">Vitamin C</keyword>
<name>A0A931J8U4_9BURK</name>
<comment type="cofactor">
    <cofactor evidence="1 7">
        <name>L-ascorbate</name>
        <dbReference type="ChEBI" id="CHEBI:38290"/>
    </cofactor>
</comment>
<dbReference type="Gene3D" id="2.60.120.620">
    <property type="entry name" value="q2cbj1_9rhob like domain"/>
    <property type="match status" value="1"/>
</dbReference>
<dbReference type="InterPro" id="IPR006620">
    <property type="entry name" value="Pro_4_hyd_alph"/>
</dbReference>
<feature type="binding site" evidence="7">
    <location>
        <position position="158"/>
    </location>
    <ligand>
        <name>Fe cation</name>
        <dbReference type="ChEBI" id="CHEBI:24875"/>
    </ligand>
</feature>
<comment type="caution">
    <text evidence="9">The sequence shown here is derived from an EMBL/GenBank/DDBJ whole genome shotgun (WGS) entry which is preliminary data.</text>
</comment>
<evidence type="ECO:0000256" key="7">
    <source>
        <dbReference type="HAMAP-Rule" id="MF_00657"/>
    </source>
</evidence>
<gene>
    <name evidence="9" type="ORF">I7X39_16510</name>
</gene>
<dbReference type="PROSITE" id="PS51471">
    <property type="entry name" value="FE2OG_OXY"/>
    <property type="match status" value="1"/>
</dbReference>
<keyword evidence="4 7" id="KW-0223">Dioxygenase</keyword>
<dbReference type="RefSeq" id="WP_198112262.1">
    <property type="nucleotide sequence ID" value="NZ_JAEDAK010000012.1"/>
</dbReference>
<dbReference type="PANTHER" id="PTHR41536">
    <property type="entry name" value="PKHD-TYPE HYDROXYLASE YBIX"/>
    <property type="match status" value="1"/>
</dbReference>
<dbReference type="InterPro" id="IPR041097">
    <property type="entry name" value="PKHD_C"/>
</dbReference>
<keyword evidence="10" id="KW-1185">Reference proteome</keyword>
<dbReference type="GO" id="GO:0016706">
    <property type="term" value="F:2-oxoglutarate-dependent dioxygenase activity"/>
    <property type="evidence" value="ECO:0007669"/>
    <property type="project" value="UniProtKB-UniRule"/>
</dbReference>
<evidence type="ECO:0000256" key="1">
    <source>
        <dbReference type="ARBA" id="ARBA00001961"/>
    </source>
</evidence>
<evidence type="ECO:0000256" key="3">
    <source>
        <dbReference type="ARBA" id="ARBA00022896"/>
    </source>
</evidence>
<evidence type="ECO:0000256" key="6">
    <source>
        <dbReference type="ARBA" id="ARBA00023004"/>
    </source>
</evidence>
<feature type="binding site" evidence="7">
    <location>
        <position position="97"/>
    </location>
    <ligand>
        <name>Fe cation</name>
        <dbReference type="ChEBI" id="CHEBI:24875"/>
    </ligand>
</feature>
<evidence type="ECO:0000256" key="2">
    <source>
        <dbReference type="ARBA" id="ARBA00022723"/>
    </source>
</evidence>
<evidence type="ECO:0000313" key="9">
    <source>
        <dbReference type="EMBL" id="MBH9578497.1"/>
    </source>
</evidence>
<dbReference type="InterPro" id="IPR044862">
    <property type="entry name" value="Pro_4_hyd_alph_FE2OG_OXY"/>
</dbReference>
<dbReference type="PANTHER" id="PTHR41536:SF1">
    <property type="entry name" value="PKHD-TYPE HYDROXYLASE YBIX"/>
    <property type="match status" value="1"/>
</dbReference>
<feature type="domain" description="Fe2OG dioxygenase" evidence="8">
    <location>
        <begin position="78"/>
        <end position="177"/>
    </location>
</feature>
<evidence type="ECO:0000256" key="5">
    <source>
        <dbReference type="ARBA" id="ARBA00023002"/>
    </source>
</evidence>
<dbReference type="AlphaFoldDB" id="A0A931J8U4"/>
<evidence type="ECO:0000259" key="8">
    <source>
        <dbReference type="PROSITE" id="PS51471"/>
    </source>
</evidence>
<dbReference type="GO" id="GO:0031418">
    <property type="term" value="F:L-ascorbic acid binding"/>
    <property type="evidence" value="ECO:0007669"/>
    <property type="project" value="UniProtKB-KW"/>
</dbReference>
<proteinExistence type="inferred from homology"/>
<sequence>MLIRLPDVLSADQVRHARELLAQGPWEDGARTAGRQAVQAKQNEQLAFASPQAQALRELLLGALERHPLFLSAALPKKIVPPQFNRYTGALNHYGDHVDNAIRSLGGQRVRGDLSCTVFLAEPHEYEGGELVVRHAFGEERVKLAAGQALLYPASSVHRVEPVTAGARLAGFFWVESLVRGEEQRRILFDLDMALMRLREQHGESAETVALMGTYHNLLRLWADT</sequence>
<protein>
    <submittedName>
        <fullName evidence="9">Fe2+-dependent dioxygenase</fullName>
    </submittedName>
</protein>
<reference evidence="9" key="1">
    <citation type="submission" date="2020-12" db="EMBL/GenBank/DDBJ databases">
        <title>The genome sequence of Inhella sp. 1Y17.</title>
        <authorList>
            <person name="Liu Y."/>
        </authorList>
    </citation>
    <scope>NUCLEOTIDE SEQUENCE</scope>
    <source>
        <strain evidence="9">1Y17</strain>
    </source>
</reference>
<dbReference type="Pfam" id="PF13640">
    <property type="entry name" value="2OG-FeII_Oxy_3"/>
    <property type="match status" value="1"/>
</dbReference>
<dbReference type="SMART" id="SM00702">
    <property type="entry name" value="P4Hc"/>
    <property type="match status" value="1"/>
</dbReference>
<dbReference type="GO" id="GO:0006879">
    <property type="term" value="P:intracellular iron ion homeostasis"/>
    <property type="evidence" value="ECO:0007669"/>
    <property type="project" value="TreeGrafter"/>
</dbReference>
<keyword evidence="5 7" id="KW-0560">Oxidoreductase</keyword>
<keyword evidence="6 7" id="KW-0408">Iron</keyword>
<evidence type="ECO:0000313" key="10">
    <source>
        <dbReference type="Proteomes" id="UP000613266"/>
    </source>
</evidence>
<dbReference type="InterPro" id="IPR023550">
    <property type="entry name" value="PKHD_hydroxylase"/>
</dbReference>
<comment type="cofactor">
    <cofactor evidence="7">
        <name>Fe(2+)</name>
        <dbReference type="ChEBI" id="CHEBI:29033"/>
    </cofactor>
    <text evidence="7">Binds 1 Fe(2+) ion per subunit.</text>
</comment>
<keyword evidence="2 7" id="KW-0479">Metal-binding</keyword>
<feature type="binding site" evidence="7">
    <location>
        <position position="168"/>
    </location>
    <ligand>
        <name>2-oxoglutarate</name>
        <dbReference type="ChEBI" id="CHEBI:16810"/>
    </ligand>
</feature>
<dbReference type="GO" id="GO:0006974">
    <property type="term" value="P:DNA damage response"/>
    <property type="evidence" value="ECO:0007669"/>
    <property type="project" value="TreeGrafter"/>
</dbReference>
<dbReference type="InterPro" id="IPR005123">
    <property type="entry name" value="Oxoglu/Fe-dep_dioxygenase_dom"/>
</dbReference>
<dbReference type="HAMAP" id="MF_00657">
    <property type="entry name" value="Hydroxyl_YbiX"/>
    <property type="match status" value="1"/>
</dbReference>